<dbReference type="Proteomes" id="UP001431783">
    <property type="component" value="Unassembled WGS sequence"/>
</dbReference>
<sequence>MYNRFYRRYHRLVSSIVAEERTDCCPCSPEHQVSGKPREFDGPLANQIPIKLYRTREWEVSILDHHLNRNKIRSPIILCEVLGDAHKNNCNFVSGSLGGAGPNSLWWGRRRRRTILAVSVVTSESARQVDNIRRSGNIATLNALRAGFRITNPVNRNLLYGKQGMKLLT</sequence>
<evidence type="ECO:0008006" key="3">
    <source>
        <dbReference type="Google" id="ProtNLM"/>
    </source>
</evidence>
<name>A0AAW1UN38_9CUCU</name>
<comment type="caution">
    <text evidence="1">The sequence shown here is derived from an EMBL/GenBank/DDBJ whole genome shotgun (WGS) entry which is preliminary data.</text>
</comment>
<dbReference type="AlphaFoldDB" id="A0AAW1UN38"/>
<gene>
    <name evidence="1" type="ORF">WA026_019729</name>
</gene>
<proteinExistence type="predicted"/>
<keyword evidence="2" id="KW-1185">Reference proteome</keyword>
<organism evidence="1 2">
    <name type="scientific">Henosepilachna vigintioctopunctata</name>
    <dbReference type="NCBI Taxonomy" id="420089"/>
    <lineage>
        <taxon>Eukaryota</taxon>
        <taxon>Metazoa</taxon>
        <taxon>Ecdysozoa</taxon>
        <taxon>Arthropoda</taxon>
        <taxon>Hexapoda</taxon>
        <taxon>Insecta</taxon>
        <taxon>Pterygota</taxon>
        <taxon>Neoptera</taxon>
        <taxon>Endopterygota</taxon>
        <taxon>Coleoptera</taxon>
        <taxon>Polyphaga</taxon>
        <taxon>Cucujiformia</taxon>
        <taxon>Coccinelloidea</taxon>
        <taxon>Coccinellidae</taxon>
        <taxon>Epilachninae</taxon>
        <taxon>Epilachnini</taxon>
        <taxon>Henosepilachna</taxon>
    </lineage>
</organism>
<protein>
    <recommendedName>
        <fullName evidence="3">Ribosomal protein S11</fullName>
    </recommendedName>
</protein>
<accession>A0AAW1UN38</accession>
<evidence type="ECO:0000313" key="1">
    <source>
        <dbReference type="EMBL" id="KAK9882216.1"/>
    </source>
</evidence>
<reference evidence="1 2" key="1">
    <citation type="submission" date="2023-03" db="EMBL/GenBank/DDBJ databases">
        <title>Genome insight into feeding habits of ladybird beetles.</title>
        <authorList>
            <person name="Li H.-S."/>
            <person name="Huang Y.-H."/>
            <person name="Pang H."/>
        </authorList>
    </citation>
    <scope>NUCLEOTIDE SEQUENCE [LARGE SCALE GENOMIC DNA]</scope>
    <source>
        <strain evidence="1">SYSU_2023b</strain>
        <tissue evidence="1">Whole body</tissue>
    </source>
</reference>
<dbReference type="EMBL" id="JARQZJ010000073">
    <property type="protein sequence ID" value="KAK9882216.1"/>
    <property type="molecule type" value="Genomic_DNA"/>
</dbReference>
<evidence type="ECO:0000313" key="2">
    <source>
        <dbReference type="Proteomes" id="UP001431783"/>
    </source>
</evidence>